<reference evidence="1" key="1">
    <citation type="journal article" date="2023" name="ISME J.">
        <title>Emergence of putative energy parasites within Clostridia revealed by genome analysis of a novel endosymbiotic clade.</title>
        <authorList>
            <person name="Takahashi K."/>
            <person name="Kuwahara H."/>
            <person name="Horikawa Y."/>
            <person name="Izawa K."/>
            <person name="Kato D."/>
            <person name="Inagaki T."/>
            <person name="Yuki M."/>
            <person name="Ohkuma M."/>
            <person name="Hongoh Y."/>
        </authorList>
    </citation>
    <scope>NUCLEOTIDE SEQUENCE</scope>
    <source>
        <strain evidence="1">RsTa-C01</strain>
    </source>
</reference>
<dbReference type="AlphaFoldDB" id="A0AA48KY24"/>
<dbReference type="EMBL" id="AP027925">
    <property type="protein sequence ID" value="BED92998.1"/>
    <property type="molecule type" value="Genomic_DNA"/>
</dbReference>
<dbReference type="Proteomes" id="UP001335720">
    <property type="component" value="Chromosome"/>
</dbReference>
<dbReference type="KEGG" id="ptrh:RsTaC01_0937"/>
<sequence length="101" mass="11370">MAGTWENIEKSITGYEIRIKSDPKKGKSNMHREYIAIISGNAKLNVLKFIKNFKIVNRTLRSSLKNYGKAGFDDGKLDGAAITDVGFEVLKKDFNDLKKNC</sequence>
<proteinExistence type="predicted"/>
<organism evidence="1">
    <name type="scientific">Candidatus Paraimprobicoccus trichonymphae</name>
    <dbReference type="NCBI Taxonomy" id="3033793"/>
    <lineage>
        <taxon>Bacteria</taxon>
        <taxon>Bacillati</taxon>
        <taxon>Bacillota</taxon>
        <taxon>Clostridia</taxon>
        <taxon>Candidatus Paraimprobicoccus</taxon>
    </lineage>
</organism>
<evidence type="ECO:0000313" key="1">
    <source>
        <dbReference type="EMBL" id="BED92998.1"/>
    </source>
</evidence>
<gene>
    <name evidence="1" type="ORF">RsTaC01_0937</name>
</gene>
<accession>A0AA48KY24</accession>
<protein>
    <submittedName>
        <fullName evidence="1">Uncharacterized protein</fullName>
    </submittedName>
</protein>
<name>A0AA48KY24_9FIRM</name>